<dbReference type="OrthoDB" id="2921488at2759"/>
<protein>
    <submittedName>
        <fullName evidence="1">Uncharacterized protein</fullName>
    </submittedName>
</protein>
<dbReference type="Proteomes" id="UP000807353">
    <property type="component" value="Unassembled WGS sequence"/>
</dbReference>
<organism evidence="1 2">
    <name type="scientific">Collybia nuda</name>
    <dbReference type="NCBI Taxonomy" id="64659"/>
    <lineage>
        <taxon>Eukaryota</taxon>
        <taxon>Fungi</taxon>
        <taxon>Dikarya</taxon>
        <taxon>Basidiomycota</taxon>
        <taxon>Agaricomycotina</taxon>
        <taxon>Agaricomycetes</taxon>
        <taxon>Agaricomycetidae</taxon>
        <taxon>Agaricales</taxon>
        <taxon>Tricholomatineae</taxon>
        <taxon>Clitocybaceae</taxon>
        <taxon>Collybia</taxon>
    </lineage>
</organism>
<sequence>MSCYNDIPADIISTILYHLRHDHSTLRACSLISPIFLFPSRMYLYSEINLSVGSRQCRKFRDLLSSNPHLGVHVRHLSIKDSQEDHDSDVGWILSEPALPFVIESLPLLRSFYLSCFKPDDNKLILEWHTLPSGLKSSIFHLLQLATLEKVEFRSLRFPISIFCDSPQLRCMHLPGCFLDGAAKTIKQLYRHDKTRLTQLSITAETYSSDLIDTLTHVFDVSQLRDLIILGPNPRMLKVAKELINSSALSMERFQWSLPYFYNSTGYITSHIPMDLSIVSNLRVLEMGVDFWYENPKRDPFPWLFRTLSDIAKSGNTVNLERIVVGVTAEGFGDHELRSLIGYSIWGDLDAILTGGAYSKLQSVTIYLCALYTPGELSSVWLAPMKKRLPSLRAKGLLHITRYPFHQDMRGRGFFATEIQLR</sequence>
<dbReference type="EMBL" id="MU150400">
    <property type="protein sequence ID" value="KAF9456844.1"/>
    <property type="molecule type" value="Genomic_DNA"/>
</dbReference>
<proteinExistence type="predicted"/>
<evidence type="ECO:0000313" key="2">
    <source>
        <dbReference type="Proteomes" id="UP000807353"/>
    </source>
</evidence>
<evidence type="ECO:0000313" key="1">
    <source>
        <dbReference type="EMBL" id="KAF9456844.1"/>
    </source>
</evidence>
<comment type="caution">
    <text evidence="1">The sequence shown here is derived from an EMBL/GenBank/DDBJ whole genome shotgun (WGS) entry which is preliminary data.</text>
</comment>
<accession>A0A9P5XTQ1</accession>
<dbReference type="AlphaFoldDB" id="A0A9P5XTQ1"/>
<keyword evidence="2" id="KW-1185">Reference proteome</keyword>
<name>A0A9P5XTQ1_9AGAR</name>
<reference evidence="1" key="1">
    <citation type="submission" date="2020-11" db="EMBL/GenBank/DDBJ databases">
        <authorList>
            <consortium name="DOE Joint Genome Institute"/>
            <person name="Ahrendt S."/>
            <person name="Riley R."/>
            <person name="Andreopoulos W."/>
            <person name="Labutti K."/>
            <person name="Pangilinan J."/>
            <person name="Ruiz-Duenas F.J."/>
            <person name="Barrasa J.M."/>
            <person name="Sanchez-Garcia M."/>
            <person name="Camarero S."/>
            <person name="Miyauchi S."/>
            <person name="Serrano A."/>
            <person name="Linde D."/>
            <person name="Babiker R."/>
            <person name="Drula E."/>
            <person name="Ayuso-Fernandez I."/>
            <person name="Pacheco R."/>
            <person name="Padilla G."/>
            <person name="Ferreira P."/>
            <person name="Barriuso J."/>
            <person name="Kellner H."/>
            <person name="Castanera R."/>
            <person name="Alfaro M."/>
            <person name="Ramirez L."/>
            <person name="Pisabarro A.G."/>
            <person name="Kuo A."/>
            <person name="Tritt A."/>
            <person name="Lipzen A."/>
            <person name="He G."/>
            <person name="Yan M."/>
            <person name="Ng V."/>
            <person name="Cullen D."/>
            <person name="Martin F."/>
            <person name="Rosso M.-N."/>
            <person name="Henrissat B."/>
            <person name="Hibbett D."/>
            <person name="Martinez A.T."/>
            <person name="Grigoriev I.V."/>
        </authorList>
    </citation>
    <scope>NUCLEOTIDE SEQUENCE</scope>
    <source>
        <strain evidence="1">CBS 247.69</strain>
    </source>
</reference>
<gene>
    <name evidence="1" type="ORF">BDZ94DRAFT_312488</name>
</gene>